<keyword evidence="2" id="KW-0732">Signal</keyword>
<dbReference type="AlphaFoldDB" id="A0A090Q4C8"/>
<dbReference type="PROSITE" id="PS51257">
    <property type="entry name" value="PROKAR_LIPOPROTEIN"/>
    <property type="match status" value="1"/>
</dbReference>
<protein>
    <submittedName>
        <fullName evidence="3">Uncharacterized protein</fullName>
    </submittedName>
</protein>
<evidence type="ECO:0000313" key="3">
    <source>
        <dbReference type="EMBL" id="GAK97860.1"/>
    </source>
</evidence>
<feature type="signal peptide" evidence="2">
    <location>
        <begin position="1"/>
        <end position="22"/>
    </location>
</feature>
<dbReference type="Gene3D" id="3.40.30.10">
    <property type="entry name" value="Glutaredoxin"/>
    <property type="match status" value="1"/>
</dbReference>
<feature type="compositionally biased region" description="Polar residues" evidence="1">
    <location>
        <begin position="21"/>
        <end position="36"/>
    </location>
</feature>
<feature type="region of interest" description="Disordered" evidence="1">
    <location>
        <begin position="21"/>
        <end position="47"/>
    </location>
</feature>
<dbReference type="SUPFAM" id="SSF52833">
    <property type="entry name" value="Thioredoxin-like"/>
    <property type="match status" value="1"/>
</dbReference>
<sequence length="199" mass="22565">MKKILIAIIALATISCGTQKTAQDNSTKPVKETVNTPELKKAPEPEKSLAQKVNGHLLGKATKADLMNNPYNSWFNSRYDAYQVDSSIAQEIGTYMKDVDVRLYMGTWCGDSKRETPMFYKLMEEAGVSESKITLITVDRSKSKPVDLVEGYNVVRVPTIIFYRDGQELGRYVERPRESLEKDILKIVSGQEYKHSYQN</sequence>
<feature type="chain" id="PRO_5043354746" evidence="2">
    <location>
        <begin position="23"/>
        <end position="199"/>
    </location>
</feature>
<evidence type="ECO:0000313" key="4">
    <source>
        <dbReference type="Proteomes" id="UP000029221"/>
    </source>
</evidence>
<accession>A0A090Q4C8</accession>
<gene>
    <name evidence="3" type="ORF">JCM19294_399</name>
</gene>
<feature type="compositionally biased region" description="Basic and acidic residues" evidence="1">
    <location>
        <begin position="38"/>
        <end position="47"/>
    </location>
</feature>
<evidence type="ECO:0000256" key="1">
    <source>
        <dbReference type="SAM" id="MobiDB-lite"/>
    </source>
</evidence>
<name>A0A090Q4C8_9FLAO</name>
<dbReference type="Proteomes" id="UP000029221">
    <property type="component" value="Unassembled WGS sequence"/>
</dbReference>
<evidence type="ECO:0000256" key="2">
    <source>
        <dbReference type="SAM" id="SignalP"/>
    </source>
</evidence>
<proteinExistence type="predicted"/>
<reference evidence="3" key="1">
    <citation type="journal article" date="2014" name="Genome Announc.">
        <title>Draft Genome Sequences of Marine Flavobacterium Nonlabens Strains NR17, NR24, NR27, NR32, NR33, and Ara13.</title>
        <authorList>
            <person name="Nakanishi M."/>
            <person name="Meirelles P."/>
            <person name="Suzuki R."/>
            <person name="Takatani N."/>
            <person name="Mino S."/>
            <person name="Suda W."/>
            <person name="Oshima K."/>
            <person name="Hattori M."/>
            <person name="Ohkuma M."/>
            <person name="Hosokawa M."/>
            <person name="Miyashita K."/>
            <person name="Thompson F.L."/>
            <person name="Niwa A."/>
            <person name="Sawabe T."/>
            <person name="Sawabe T."/>
        </authorList>
    </citation>
    <scope>NUCLEOTIDE SEQUENCE [LARGE SCALE GENOMIC DNA]</scope>
    <source>
        <strain evidence="3">JCM 19294</strain>
    </source>
</reference>
<dbReference type="eggNOG" id="COG0526">
    <property type="taxonomic scope" value="Bacteria"/>
</dbReference>
<dbReference type="STRING" id="319236.BST91_09395"/>
<keyword evidence="4" id="KW-1185">Reference proteome</keyword>
<dbReference type="InterPro" id="IPR013766">
    <property type="entry name" value="Thioredoxin_domain"/>
</dbReference>
<dbReference type="EMBL" id="BBML01000007">
    <property type="protein sequence ID" value="GAK97860.1"/>
    <property type="molecule type" value="Genomic_DNA"/>
</dbReference>
<dbReference type="Pfam" id="PF00085">
    <property type="entry name" value="Thioredoxin"/>
    <property type="match status" value="1"/>
</dbReference>
<comment type="caution">
    <text evidence="3">The sequence shown here is derived from an EMBL/GenBank/DDBJ whole genome shotgun (WGS) entry which is preliminary data.</text>
</comment>
<dbReference type="CDD" id="cd02947">
    <property type="entry name" value="TRX_family"/>
    <property type="match status" value="1"/>
</dbReference>
<dbReference type="RefSeq" id="WP_042279705.1">
    <property type="nucleotide sequence ID" value="NZ_BBML01000007.1"/>
</dbReference>
<organism evidence="3 4">
    <name type="scientific">Nonlabens tegetincola</name>
    <dbReference type="NCBI Taxonomy" id="323273"/>
    <lineage>
        <taxon>Bacteria</taxon>
        <taxon>Pseudomonadati</taxon>
        <taxon>Bacteroidota</taxon>
        <taxon>Flavobacteriia</taxon>
        <taxon>Flavobacteriales</taxon>
        <taxon>Flavobacteriaceae</taxon>
        <taxon>Nonlabens</taxon>
    </lineage>
</organism>
<dbReference type="InterPro" id="IPR036249">
    <property type="entry name" value="Thioredoxin-like_sf"/>
</dbReference>